<evidence type="ECO:0000256" key="2">
    <source>
        <dbReference type="SAM" id="Phobius"/>
    </source>
</evidence>
<feature type="transmembrane region" description="Helical" evidence="2">
    <location>
        <begin position="7"/>
        <end position="30"/>
    </location>
</feature>
<dbReference type="PANTHER" id="PTHR30441:SF4">
    <property type="entry name" value="PROTEIN ASMA"/>
    <property type="match status" value="1"/>
</dbReference>
<dbReference type="InterPro" id="IPR007844">
    <property type="entry name" value="AsmA"/>
</dbReference>
<reference evidence="4 5" key="1">
    <citation type="submission" date="2015-02" db="EMBL/GenBank/DDBJ databases">
        <title>Complete genome sequence of Kangiella geojedonensis strain YCS-5T.</title>
        <authorList>
            <person name="Kim K.M."/>
        </authorList>
    </citation>
    <scope>NUCLEOTIDE SEQUENCE [LARGE SCALE GENOMIC DNA]</scope>
    <source>
        <strain evidence="4 5">YCS-5</strain>
    </source>
</reference>
<dbReference type="HOGENOM" id="CLU_443972_0_0_6"/>
<dbReference type="AlphaFoldDB" id="A0A0F6RCX8"/>
<name>A0A0F6RCX8_9GAMM</name>
<evidence type="ECO:0000256" key="1">
    <source>
        <dbReference type="SAM" id="MobiDB-lite"/>
    </source>
</evidence>
<feature type="domain" description="AsmA" evidence="3">
    <location>
        <begin position="1"/>
        <end position="273"/>
    </location>
</feature>
<dbReference type="STRING" id="914150.TQ33_1877"/>
<keyword evidence="2" id="KW-0812">Transmembrane</keyword>
<keyword evidence="2" id="KW-1133">Transmembrane helix</keyword>
<dbReference type="KEGG" id="kge:TQ33_1877"/>
<sequence>MKRIFKWILGLLGTLVALILVLGIVAVIFFNSDELKNQIVKTVKAETTADLVIEQELSLGFFPWLQVETGGVTLSQPATFKSDKQLLKVEQVSASIKLMPLLSGDIEVGSVELSGAELNLLRDKSGRSNIEALVNAKDKKPAANEGETDSSSQPGALSLDSLSLKDFTLNQYDYNQQLSQSFRLTSLEVSDFEPETLTPVTAEGSLQAGNSQSEWGLSGDLWVGSNFKQFKVSQLDAELEGLSKQLQNIGLTGDLELSMEDKTTKLSHKGKIDLNGQPIDFQLNAGFSTFKDIDVKLSTERLQLENFLAATGGEKAPTQSGGLDLSPVADFLKRARVKGQLDVGELILKNATFSNVSANLRNKGSTLFLDPFKADAFQGHMETIASVNFASQPLALSVQPDFDNIQIGDLLVAFFELDKLSGLGELDLNMKTKGADVKQMLQNLNGTGNLTLSDGAFNGIDIEKLIQSGLSLQSLNKDNYSGKTSFANLSSNIKANQGFIEMPDFKLNSPVFDLTGKASTNANKETLAGNFQLVLKGKIKEAMEAKYPKLKGKKLPFELKGTWTEPKASIDIEALLKAEYQGKIDEKKKELEDKAKDELKDKLGDLFNRKKDTDQ</sequence>
<accession>A0A0F6RCX8</accession>
<dbReference type="InterPro" id="IPR052894">
    <property type="entry name" value="AsmA-related"/>
</dbReference>
<feature type="region of interest" description="Disordered" evidence="1">
    <location>
        <begin position="136"/>
        <end position="157"/>
    </location>
</feature>
<dbReference type="EMBL" id="CP010975">
    <property type="protein sequence ID" value="AKE52813.1"/>
    <property type="molecule type" value="Genomic_DNA"/>
</dbReference>
<proteinExistence type="predicted"/>
<evidence type="ECO:0000313" key="5">
    <source>
        <dbReference type="Proteomes" id="UP000034071"/>
    </source>
</evidence>
<protein>
    <submittedName>
        <fullName evidence="4">AsmA family protein</fullName>
    </submittedName>
</protein>
<dbReference type="GO" id="GO:0090313">
    <property type="term" value="P:regulation of protein targeting to membrane"/>
    <property type="evidence" value="ECO:0007669"/>
    <property type="project" value="TreeGrafter"/>
</dbReference>
<organism evidence="4 5">
    <name type="scientific">Kangiella geojedonensis</name>
    <dbReference type="NCBI Taxonomy" id="914150"/>
    <lineage>
        <taxon>Bacteria</taxon>
        <taxon>Pseudomonadati</taxon>
        <taxon>Pseudomonadota</taxon>
        <taxon>Gammaproteobacteria</taxon>
        <taxon>Kangiellales</taxon>
        <taxon>Kangiellaceae</taxon>
        <taxon>Kangiella</taxon>
    </lineage>
</organism>
<evidence type="ECO:0000259" key="3">
    <source>
        <dbReference type="Pfam" id="PF05170"/>
    </source>
</evidence>
<dbReference type="RefSeq" id="WP_046561835.1">
    <property type="nucleotide sequence ID" value="NZ_CP010975.1"/>
</dbReference>
<keyword evidence="2" id="KW-0472">Membrane</keyword>
<dbReference type="Pfam" id="PF05170">
    <property type="entry name" value="AsmA"/>
    <property type="match status" value="1"/>
</dbReference>
<dbReference type="OrthoDB" id="9766390at2"/>
<evidence type="ECO:0000313" key="4">
    <source>
        <dbReference type="EMBL" id="AKE52813.1"/>
    </source>
</evidence>
<gene>
    <name evidence="4" type="ORF">TQ33_1877</name>
</gene>
<dbReference type="GO" id="GO:0005886">
    <property type="term" value="C:plasma membrane"/>
    <property type="evidence" value="ECO:0007669"/>
    <property type="project" value="TreeGrafter"/>
</dbReference>
<dbReference type="PANTHER" id="PTHR30441">
    <property type="entry name" value="DUF748 DOMAIN-CONTAINING PROTEIN"/>
    <property type="match status" value="1"/>
</dbReference>
<dbReference type="Proteomes" id="UP000034071">
    <property type="component" value="Chromosome"/>
</dbReference>
<keyword evidence="5" id="KW-1185">Reference proteome</keyword>